<dbReference type="EMBL" id="HACG01007859">
    <property type="protein sequence ID" value="CEK54724.1"/>
    <property type="molecule type" value="Transcribed_RNA"/>
</dbReference>
<feature type="non-terminal residue" evidence="2">
    <location>
        <position position="71"/>
    </location>
</feature>
<name>A0A0B6YEX1_9EUPU</name>
<feature type="region of interest" description="Disordered" evidence="1">
    <location>
        <begin position="1"/>
        <end position="49"/>
    </location>
</feature>
<gene>
    <name evidence="2" type="primary">ORF23497</name>
</gene>
<organism evidence="2">
    <name type="scientific">Arion vulgaris</name>
    <dbReference type="NCBI Taxonomy" id="1028688"/>
    <lineage>
        <taxon>Eukaryota</taxon>
        <taxon>Metazoa</taxon>
        <taxon>Spiralia</taxon>
        <taxon>Lophotrochozoa</taxon>
        <taxon>Mollusca</taxon>
        <taxon>Gastropoda</taxon>
        <taxon>Heterobranchia</taxon>
        <taxon>Euthyneura</taxon>
        <taxon>Panpulmonata</taxon>
        <taxon>Eupulmonata</taxon>
        <taxon>Stylommatophora</taxon>
        <taxon>Helicina</taxon>
        <taxon>Arionoidea</taxon>
        <taxon>Arionidae</taxon>
        <taxon>Arion</taxon>
    </lineage>
</organism>
<feature type="compositionally biased region" description="Polar residues" evidence="1">
    <location>
        <begin position="35"/>
        <end position="46"/>
    </location>
</feature>
<accession>A0A0B6YEX1</accession>
<evidence type="ECO:0000313" key="2">
    <source>
        <dbReference type="EMBL" id="CEK54724.1"/>
    </source>
</evidence>
<sequence length="71" mass="7523">PDHQHIPQLSPLATSSAPACPSPHDPHPSPEHLNNPLSSRRPSTGFIQPGADIEGVHLLYNPVPLNSPNIG</sequence>
<feature type="non-terminal residue" evidence="2">
    <location>
        <position position="1"/>
    </location>
</feature>
<proteinExistence type="predicted"/>
<dbReference type="AlphaFoldDB" id="A0A0B6YEX1"/>
<reference evidence="2" key="1">
    <citation type="submission" date="2014-12" db="EMBL/GenBank/DDBJ databases">
        <title>Insight into the proteome of Arion vulgaris.</title>
        <authorList>
            <person name="Aradska J."/>
            <person name="Bulat T."/>
            <person name="Smidak R."/>
            <person name="Sarate P."/>
            <person name="Gangsoo J."/>
            <person name="Sialana F."/>
            <person name="Bilban M."/>
            <person name="Lubec G."/>
        </authorList>
    </citation>
    <scope>NUCLEOTIDE SEQUENCE</scope>
    <source>
        <tissue evidence="2">Skin</tissue>
    </source>
</reference>
<evidence type="ECO:0000256" key="1">
    <source>
        <dbReference type="SAM" id="MobiDB-lite"/>
    </source>
</evidence>
<protein>
    <submittedName>
        <fullName evidence="2">Uncharacterized protein</fullName>
    </submittedName>
</protein>